<evidence type="ECO:0000313" key="1">
    <source>
        <dbReference type="EMBL" id="MBP1947518.1"/>
    </source>
</evidence>
<protein>
    <submittedName>
        <fullName evidence="1">Uncharacterized protein</fullName>
    </submittedName>
</protein>
<name>A0ABS4H9G9_9BACI</name>
<accession>A0ABS4H9G9</accession>
<reference evidence="1 2" key="1">
    <citation type="submission" date="2021-03" db="EMBL/GenBank/DDBJ databases">
        <title>Genomic Encyclopedia of Type Strains, Phase IV (KMG-IV): sequencing the most valuable type-strain genomes for metagenomic binning, comparative biology and taxonomic classification.</title>
        <authorList>
            <person name="Goeker M."/>
        </authorList>
    </citation>
    <scope>NUCLEOTIDE SEQUENCE [LARGE SCALE GENOMIC DNA]</scope>
    <source>
        <strain evidence="1 2">DSM 21085</strain>
    </source>
</reference>
<evidence type="ECO:0000313" key="2">
    <source>
        <dbReference type="Proteomes" id="UP001519328"/>
    </source>
</evidence>
<comment type="caution">
    <text evidence="1">The sequence shown here is derived from an EMBL/GenBank/DDBJ whole genome shotgun (WGS) entry which is preliminary data.</text>
</comment>
<gene>
    <name evidence="1" type="ORF">J2Z82_000441</name>
</gene>
<sequence length="63" mass="7206">MRIIFLSATPPTAMVTDQEGRYSEGRFQAYQDHVENGIKSNRGHDIFAWFSFNFNLGFKCSNG</sequence>
<keyword evidence="2" id="KW-1185">Reference proteome</keyword>
<organism evidence="1 2">
    <name type="scientific">Virgibacillus litoralis</name>
    <dbReference type="NCBI Taxonomy" id="578221"/>
    <lineage>
        <taxon>Bacteria</taxon>
        <taxon>Bacillati</taxon>
        <taxon>Bacillota</taxon>
        <taxon>Bacilli</taxon>
        <taxon>Bacillales</taxon>
        <taxon>Bacillaceae</taxon>
        <taxon>Virgibacillus</taxon>
    </lineage>
</organism>
<dbReference type="EMBL" id="JAGGKK010000001">
    <property type="protein sequence ID" value="MBP1947518.1"/>
    <property type="molecule type" value="Genomic_DNA"/>
</dbReference>
<dbReference type="Proteomes" id="UP001519328">
    <property type="component" value="Unassembled WGS sequence"/>
</dbReference>
<proteinExistence type="predicted"/>